<comment type="caution">
    <text evidence="2">The sequence shown here is derived from an EMBL/GenBank/DDBJ whole genome shotgun (WGS) entry which is preliminary data.</text>
</comment>
<dbReference type="RefSeq" id="WP_152946101.1">
    <property type="nucleotide sequence ID" value="NZ_WHYR01000017.1"/>
</dbReference>
<evidence type="ECO:0000259" key="1">
    <source>
        <dbReference type="Pfam" id="PF18765"/>
    </source>
</evidence>
<evidence type="ECO:0000313" key="3">
    <source>
        <dbReference type="Proteomes" id="UP000441717"/>
    </source>
</evidence>
<dbReference type="PANTHER" id="PTHR43852:SF3">
    <property type="entry name" value="NUCLEOTIDYLTRANSFERASE"/>
    <property type="match status" value="1"/>
</dbReference>
<gene>
    <name evidence="2" type="ORF">GFC01_07835</name>
</gene>
<dbReference type="Pfam" id="PF18765">
    <property type="entry name" value="Polbeta"/>
    <property type="match status" value="1"/>
</dbReference>
<accession>A0A6N7IQ75</accession>
<organism evidence="2 3">
    <name type="scientific">Desulfofundulus thermobenzoicus</name>
    <dbReference type="NCBI Taxonomy" id="29376"/>
    <lineage>
        <taxon>Bacteria</taxon>
        <taxon>Bacillati</taxon>
        <taxon>Bacillota</taxon>
        <taxon>Clostridia</taxon>
        <taxon>Eubacteriales</taxon>
        <taxon>Peptococcaceae</taxon>
        <taxon>Desulfofundulus</taxon>
    </lineage>
</organism>
<dbReference type="CDD" id="cd05403">
    <property type="entry name" value="NT_KNTase_like"/>
    <property type="match status" value="1"/>
</dbReference>
<proteinExistence type="predicted"/>
<dbReference type="AlphaFoldDB" id="A0A6N7IQ75"/>
<dbReference type="InterPro" id="IPR041633">
    <property type="entry name" value="Polbeta"/>
</dbReference>
<dbReference type="InterPro" id="IPR052930">
    <property type="entry name" value="TA_antitoxin_MntA"/>
</dbReference>
<protein>
    <submittedName>
        <fullName evidence="2">Nucleotidyltransferase domain-containing protein</fullName>
    </submittedName>
</protein>
<dbReference type="PANTHER" id="PTHR43852">
    <property type="entry name" value="NUCLEOTIDYLTRANSFERASE"/>
    <property type="match status" value="1"/>
</dbReference>
<keyword evidence="3" id="KW-1185">Reference proteome</keyword>
<dbReference type="NCBIfam" id="NF047752">
    <property type="entry name" value="MntA_antitoxin"/>
    <property type="match status" value="1"/>
</dbReference>
<sequence>MGQITNKTGLALDSRLKKLPQNRLKKLQDYLSGQKDIVAVYLFGSFGTGYQHNYSDIDLGIVFSPQSLPDLNRELTLEADIALILGRDDIDLVNLNRAALALRYRAVSQGVIIYEGDGTAASDFLENTYRLYGDYQIDLNRYYREYRKALQEAYFNGGS</sequence>
<dbReference type="Proteomes" id="UP000441717">
    <property type="component" value="Unassembled WGS sequence"/>
</dbReference>
<dbReference type="GO" id="GO:0016740">
    <property type="term" value="F:transferase activity"/>
    <property type="evidence" value="ECO:0007669"/>
    <property type="project" value="UniProtKB-KW"/>
</dbReference>
<dbReference type="Gene3D" id="3.30.460.10">
    <property type="entry name" value="Beta Polymerase, domain 2"/>
    <property type="match status" value="1"/>
</dbReference>
<evidence type="ECO:0000313" key="2">
    <source>
        <dbReference type="EMBL" id="MQL52182.1"/>
    </source>
</evidence>
<reference evidence="2 3" key="1">
    <citation type="submission" date="2019-10" db="EMBL/GenBank/DDBJ databases">
        <title>Comparative genomics of sulfur disproportionating microorganisms.</title>
        <authorList>
            <person name="Ward L.M."/>
            <person name="Bertran E."/>
            <person name="Johnston D."/>
        </authorList>
    </citation>
    <scope>NUCLEOTIDE SEQUENCE [LARGE SCALE GENOMIC DNA]</scope>
    <source>
        <strain evidence="2 3">DSM 14055</strain>
    </source>
</reference>
<dbReference type="OrthoDB" id="1716545at2"/>
<keyword evidence="2" id="KW-0808">Transferase</keyword>
<dbReference type="InterPro" id="IPR043519">
    <property type="entry name" value="NT_sf"/>
</dbReference>
<feature type="domain" description="Polymerase beta nucleotidyltransferase" evidence="1">
    <location>
        <begin position="25"/>
        <end position="117"/>
    </location>
</feature>
<dbReference type="SUPFAM" id="SSF81301">
    <property type="entry name" value="Nucleotidyltransferase"/>
    <property type="match status" value="1"/>
</dbReference>
<dbReference type="EMBL" id="WHYR01000017">
    <property type="protein sequence ID" value="MQL52182.1"/>
    <property type="molecule type" value="Genomic_DNA"/>
</dbReference>
<name>A0A6N7IQ75_9FIRM</name>